<name>A0A1H6YND1_9BACT</name>
<accession>A0A1H6YND1</accession>
<dbReference type="SUPFAM" id="SSF53474">
    <property type="entry name" value="alpha/beta-Hydrolases"/>
    <property type="match status" value="1"/>
</dbReference>
<gene>
    <name evidence="2" type="ORF">SAMN04487995_4663</name>
</gene>
<evidence type="ECO:0000313" key="2">
    <source>
        <dbReference type="EMBL" id="SEJ42791.1"/>
    </source>
</evidence>
<dbReference type="RefSeq" id="WP_090338691.1">
    <property type="nucleotide sequence ID" value="NZ_FNXY01000007.1"/>
</dbReference>
<dbReference type="PANTHER" id="PTHR46825:SF9">
    <property type="entry name" value="BETA-LACTAMASE-RELATED DOMAIN-CONTAINING PROTEIN"/>
    <property type="match status" value="1"/>
</dbReference>
<evidence type="ECO:0000313" key="3">
    <source>
        <dbReference type="Proteomes" id="UP000199532"/>
    </source>
</evidence>
<dbReference type="Proteomes" id="UP000199532">
    <property type="component" value="Unassembled WGS sequence"/>
</dbReference>
<organism evidence="2 3">
    <name type="scientific">Dyadobacter koreensis</name>
    <dbReference type="NCBI Taxonomy" id="408657"/>
    <lineage>
        <taxon>Bacteria</taxon>
        <taxon>Pseudomonadati</taxon>
        <taxon>Bacteroidota</taxon>
        <taxon>Cytophagia</taxon>
        <taxon>Cytophagales</taxon>
        <taxon>Spirosomataceae</taxon>
        <taxon>Dyadobacter</taxon>
    </lineage>
</organism>
<dbReference type="Pfam" id="PF00144">
    <property type="entry name" value="Beta-lactamase"/>
    <property type="match status" value="1"/>
</dbReference>
<keyword evidence="3" id="KW-1185">Reference proteome</keyword>
<feature type="domain" description="Beta-lactamase-related" evidence="1">
    <location>
        <begin position="248"/>
        <end position="517"/>
    </location>
</feature>
<dbReference type="Gene3D" id="3.40.50.1820">
    <property type="entry name" value="alpha/beta hydrolase"/>
    <property type="match status" value="1"/>
</dbReference>
<dbReference type="OrthoDB" id="9793489at2"/>
<dbReference type="AlphaFoldDB" id="A0A1H6YND1"/>
<sequence>MNLPVNFKKSVLTLLFITCFHILHAQHYVFFLHNKFIEENYLNDSHPEYGKAEYFQIVSAFKRRGLTVISEIRPRNTDVHDYAAKVVGQIDSLLLAGTKASQITVIGTSKGGYIAQYTSSLLKNPDVNYVFIGSCDEEDVVKKNDINFSGNILSIYEKSDVPHSCQNMKTKSGNVVGRFKEIELNTGLKHGFLFKAMPEWIDPSARWAKGNYDVPAHRKVILSKKVNAPAEMDALLSAETQTPFNGIVFVSENGTSKFSKVFGSPDFKKPALFKFDDQFVIGSISKQFTAVLLLKEFERGRVKLNDPIRTYLPDLNESWADTVTVHHLLTHMHGIVALDKPLSFQPGTKYSYSQIGYDLIAKITEKTSGKSFALQSKELFKKCKMYNTFHPGVKGYQNLMQGYTKNENGKIEPEADTFENYVAAGSCISTAHDLALWNKCLHEGKLLSAATYKLMTAKQKGAVRNHPIFGVVEYGYGITVDKNDGILQLGQTGFCPGFVSMNFYFPETKTSIIALENVVWDENNLKKTFSYHTELLKIIRNSNLVKRNR</sequence>
<dbReference type="SUPFAM" id="SSF56601">
    <property type="entry name" value="beta-lactamase/transpeptidase-like"/>
    <property type="match status" value="1"/>
</dbReference>
<dbReference type="InterPro" id="IPR001466">
    <property type="entry name" value="Beta-lactam-related"/>
</dbReference>
<evidence type="ECO:0000259" key="1">
    <source>
        <dbReference type="Pfam" id="PF00144"/>
    </source>
</evidence>
<dbReference type="InterPro" id="IPR029058">
    <property type="entry name" value="AB_hydrolase_fold"/>
</dbReference>
<dbReference type="PANTHER" id="PTHR46825">
    <property type="entry name" value="D-ALANYL-D-ALANINE-CARBOXYPEPTIDASE/ENDOPEPTIDASE AMPH"/>
    <property type="match status" value="1"/>
</dbReference>
<dbReference type="Gene3D" id="3.40.710.10">
    <property type="entry name" value="DD-peptidase/beta-lactamase superfamily"/>
    <property type="match status" value="1"/>
</dbReference>
<dbReference type="STRING" id="408657.SAMN04487995_4663"/>
<proteinExistence type="predicted"/>
<dbReference type="InterPro" id="IPR050491">
    <property type="entry name" value="AmpC-like"/>
</dbReference>
<dbReference type="InterPro" id="IPR012338">
    <property type="entry name" value="Beta-lactam/transpept-like"/>
</dbReference>
<protein>
    <submittedName>
        <fullName evidence="2">CubicO group peptidase, beta-lactamase class C family</fullName>
    </submittedName>
</protein>
<dbReference type="EMBL" id="FNXY01000007">
    <property type="protein sequence ID" value="SEJ42791.1"/>
    <property type="molecule type" value="Genomic_DNA"/>
</dbReference>
<reference evidence="2 3" key="1">
    <citation type="submission" date="2016-10" db="EMBL/GenBank/DDBJ databases">
        <authorList>
            <person name="de Groot N.N."/>
        </authorList>
    </citation>
    <scope>NUCLEOTIDE SEQUENCE [LARGE SCALE GENOMIC DNA]</scope>
    <source>
        <strain evidence="2 3">DSM 19938</strain>
    </source>
</reference>